<feature type="domain" description="SPOR" evidence="3">
    <location>
        <begin position="148"/>
        <end position="224"/>
    </location>
</feature>
<dbReference type="Gene3D" id="3.30.70.1070">
    <property type="entry name" value="Sporulation related repeat"/>
    <property type="match status" value="1"/>
</dbReference>
<evidence type="ECO:0000256" key="2">
    <source>
        <dbReference type="SAM" id="Phobius"/>
    </source>
</evidence>
<gene>
    <name evidence="4" type="ORF">DFO67_105261</name>
</gene>
<dbReference type="Pfam" id="PF05036">
    <property type="entry name" value="SPOR"/>
    <property type="match status" value="1"/>
</dbReference>
<sequence>MKYGMRERISGAVILVALGVIFIPMLFDDPPSREEQPEPVLTIQQPIDVERVPVAEPEKPSSLGQIQMPNSQGGTRQTAPTSPTNTQPEPAPAAAVPEPEPEPEPAEPEQPAERPVANPTTRSDPIADLARQSEQRQSESQSQAGTSTVSEGDWAVQVGSFGEPGNAQRLEDKLDGQGFNAFRQPRSNNLTTVYVGPFASSEDGEKARTQLKEKANIQGLLVRMKEGE</sequence>
<feature type="transmembrane region" description="Helical" evidence="2">
    <location>
        <begin position="9"/>
        <end position="27"/>
    </location>
</feature>
<feature type="region of interest" description="Disordered" evidence="1">
    <location>
        <begin position="30"/>
        <end position="171"/>
    </location>
</feature>
<protein>
    <submittedName>
        <fullName evidence="4">DedD protein</fullName>
    </submittedName>
</protein>
<dbReference type="PROSITE" id="PS51724">
    <property type="entry name" value="SPOR"/>
    <property type="match status" value="1"/>
</dbReference>
<dbReference type="PANTHER" id="PTHR38687:SF1">
    <property type="entry name" value="CELL DIVISION PROTEIN DEDD"/>
    <property type="match status" value="1"/>
</dbReference>
<feature type="compositionally biased region" description="Basic and acidic residues" evidence="1">
    <location>
        <begin position="48"/>
        <end position="59"/>
    </location>
</feature>
<dbReference type="InterPro" id="IPR007730">
    <property type="entry name" value="SPOR-like_dom"/>
</dbReference>
<accession>A0A4V3GUF0</accession>
<name>A0A4V3GUF0_9GAMM</name>
<evidence type="ECO:0000313" key="4">
    <source>
        <dbReference type="EMBL" id="TDX30471.1"/>
    </source>
</evidence>
<keyword evidence="2" id="KW-0812">Transmembrane</keyword>
<reference evidence="4 5" key="1">
    <citation type="submission" date="2019-03" db="EMBL/GenBank/DDBJ databases">
        <title>Freshwater and sediment microbial communities from various areas in North America, analyzing microbe dynamics in response to fracking.</title>
        <authorList>
            <person name="Lamendella R."/>
        </authorList>
    </citation>
    <scope>NUCLEOTIDE SEQUENCE [LARGE SCALE GENOMIC DNA]</scope>
    <source>
        <strain evidence="4 5">6_TX</strain>
    </source>
</reference>
<dbReference type="RefSeq" id="WP_134017362.1">
    <property type="nucleotide sequence ID" value="NZ_SOEC01000005.1"/>
</dbReference>
<dbReference type="PANTHER" id="PTHR38687">
    <property type="entry name" value="CELL DIVISION PROTEIN DEDD-RELATED"/>
    <property type="match status" value="1"/>
</dbReference>
<dbReference type="EMBL" id="SOEC01000005">
    <property type="protein sequence ID" value="TDX30471.1"/>
    <property type="molecule type" value="Genomic_DNA"/>
</dbReference>
<dbReference type="AlphaFoldDB" id="A0A4V3GUF0"/>
<keyword evidence="2" id="KW-0472">Membrane</keyword>
<organism evidence="4 5">
    <name type="scientific">Modicisalibacter xianhensis</name>
    <dbReference type="NCBI Taxonomy" id="442341"/>
    <lineage>
        <taxon>Bacteria</taxon>
        <taxon>Pseudomonadati</taxon>
        <taxon>Pseudomonadota</taxon>
        <taxon>Gammaproteobacteria</taxon>
        <taxon>Oceanospirillales</taxon>
        <taxon>Halomonadaceae</taxon>
        <taxon>Modicisalibacter</taxon>
    </lineage>
</organism>
<dbReference type="GO" id="GO:0032153">
    <property type="term" value="C:cell division site"/>
    <property type="evidence" value="ECO:0007669"/>
    <property type="project" value="TreeGrafter"/>
</dbReference>
<feature type="compositionally biased region" description="Polar residues" evidence="1">
    <location>
        <begin position="62"/>
        <end position="86"/>
    </location>
</feature>
<dbReference type="GO" id="GO:0042834">
    <property type="term" value="F:peptidoglycan binding"/>
    <property type="evidence" value="ECO:0007669"/>
    <property type="project" value="InterPro"/>
</dbReference>
<evidence type="ECO:0000259" key="3">
    <source>
        <dbReference type="PROSITE" id="PS51724"/>
    </source>
</evidence>
<dbReference type="OrthoDB" id="7069135at2"/>
<dbReference type="SUPFAM" id="SSF110997">
    <property type="entry name" value="Sporulation related repeat"/>
    <property type="match status" value="1"/>
</dbReference>
<evidence type="ECO:0000313" key="5">
    <source>
        <dbReference type="Proteomes" id="UP000294489"/>
    </source>
</evidence>
<dbReference type="InterPro" id="IPR052521">
    <property type="entry name" value="Cell_div_SPOR-domain"/>
</dbReference>
<evidence type="ECO:0000256" key="1">
    <source>
        <dbReference type="SAM" id="MobiDB-lite"/>
    </source>
</evidence>
<dbReference type="GO" id="GO:0030428">
    <property type="term" value="C:cell septum"/>
    <property type="evidence" value="ECO:0007669"/>
    <property type="project" value="TreeGrafter"/>
</dbReference>
<dbReference type="GO" id="GO:0032506">
    <property type="term" value="P:cytokinetic process"/>
    <property type="evidence" value="ECO:0007669"/>
    <property type="project" value="TreeGrafter"/>
</dbReference>
<comment type="caution">
    <text evidence="4">The sequence shown here is derived from an EMBL/GenBank/DDBJ whole genome shotgun (WGS) entry which is preliminary data.</text>
</comment>
<dbReference type="InterPro" id="IPR036680">
    <property type="entry name" value="SPOR-like_sf"/>
</dbReference>
<keyword evidence="2" id="KW-1133">Transmembrane helix</keyword>
<dbReference type="Proteomes" id="UP000294489">
    <property type="component" value="Unassembled WGS sequence"/>
</dbReference>
<proteinExistence type="predicted"/>